<accession>A0A7M5V3U7</accession>
<evidence type="ECO:0000313" key="1">
    <source>
        <dbReference type="EnsemblMetazoa" id="CLYHEMP009344.1"/>
    </source>
</evidence>
<protein>
    <submittedName>
        <fullName evidence="1">Uncharacterized protein</fullName>
    </submittedName>
</protein>
<evidence type="ECO:0000313" key="2">
    <source>
        <dbReference type="Proteomes" id="UP000594262"/>
    </source>
</evidence>
<dbReference type="PANTHER" id="PTHR10974:SF1">
    <property type="entry name" value="FI08016P-RELATED"/>
    <property type="match status" value="1"/>
</dbReference>
<dbReference type="OrthoDB" id="5982518at2759"/>
<dbReference type="GO" id="GO:0005615">
    <property type="term" value="C:extracellular space"/>
    <property type="evidence" value="ECO:0007669"/>
    <property type="project" value="TreeGrafter"/>
</dbReference>
<organism evidence="1 2">
    <name type="scientific">Clytia hemisphaerica</name>
    <dbReference type="NCBI Taxonomy" id="252671"/>
    <lineage>
        <taxon>Eukaryota</taxon>
        <taxon>Metazoa</taxon>
        <taxon>Cnidaria</taxon>
        <taxon>Hydrozoa</taxon>
        <taxon>Hydroidolina</taxon>
        <taxon>Leptothecata</taxon>
        <taxon>Obeliida</taxon>
        <taxon>Clytiidae</taxon>
        <taxon>Clytia</taxon>
    </lineage>
</organism>
<proteinExistence type="predicted"/>
<reference evidence="1" key="1">
    <citation type="submission" date="2021-01" db="UniProtKB">
        <authorList>
            <consortium name="EnsemblMetazoa"/>
        </authorList>
    </citation>
    <scope>IDENTIFICATION</scope>
</reference>
<dbReference type="AlphaFoldDB" id="A0A7M5V3U7"/>
<dbReference type="Pfam" id="PF02995">
    <property type="entry name" value="DUF229"/>
    <property type="match status" value="1"/>
</dbReference>
<name>A0A7M5V3U7_9CNID</name>
<dbReference type="EnsemblMetazoa" id="CLYHEMT009344.1">
    <property type="protein sequence ID" value="CLYHEMP009344.1"/>
    <property type="gene ID" value="CLYHEMG009344"/>
</dbReference>
<sequence>DKLPEARRGHKKADYVDRWPFLWQDFKKAGYTTLYSEDGPPVSNTFNYRLKGFNEPPTDRYLRNFWVAGKTFINKLNKENSKCSFQINHRYFKQFMTNFHDKL</sequence>
<dbReference type="Proteomes" id="UP000594262">
    <property type="component" value="Unplaced"/>
</dbReference>
<dbReference type="PANTHER" id="PTHR10974">
    <property type="entry name" value="FI08016P-RELATED"/>
    <property type="match status" value="1"/>
</dbReference>
<keyword evidence="2" id="KW-1185">Reference proteome</keyword>
<dbReference type="InterPro" id="IPR004245">
    <property type="entry name" value="DUF229"/>
</dbReference>